<dbReference type="PROSITE" id="PS00280">
    <property type="entry name" value="BPTI_KUNITZ_1"/>
    <property type="match status" value="2"/>
</dbReference>
<gene>
    <name evidence="6" type="ORF">X777_00192</name>
</gene>
<dbReference type="GO" id="GO:0005615">
    <property type="term" value="C:extracellular space"/>
    <property type="evidence" value="ECO:0007669"/>
    <property type="project" value="TreeGrafter"/>
</dbReference>
<evidence type="ECO:0000313" key="6">
    <source>
        <dbReference type="EMBL" id="EZA46407.1"/>
    </source>
</evidence>
<dbReference type="CDD" id="cd22639">
    <property type="entry name" value="Kunitz_papilin_lacunin-like"/>
    <property type="match status" value="1"/>
</dbReference>
<keyword evidence="4" id="KW-1015">Disulfide bond</keyword>
<sequence length="216" mass="24496">MPGAACGLKKDRGSCRDFTVKWFYDTDYGGCSRFWYGGCEGNENRFKTQEECKEVCVQPKGKAACFLPKIAGPCEGYHPKWYYDADRKQCGQFIYGGCLGNANKFETREECAELCVTPDDIGKTLPILAEITRDSCDQPKEQGPCAGNFTRWYFNKEAQTCEQFIYGGCKANDNNFPTEIACHQQCLQPGRRKGMLFIVTLRFLYVCVKIPCILYT</sequence>
<dbReference type="Gene3D" id="4.10.410.10">
    <property type="entry name" value="Pancreatic trypsin inhibitor Kunitz domain"/>
    <property type="match status" value="3"/>
</dbReference>
<organism evidence="6 7">
    <name type="scientific">Ooceraea biroi</name>
    <name type="common">Clonal raider ant</name>
    <name type="synonym">Cerapachys biroi</name>
    <dbReference type="NCBI Taxonomy" id="2015173"/>
    <lineage>
        <taxon>Eukaryota</taxon>
        <taxon>Metazoa</taxon>
        <taxon>Ecdysozoa</taxon>
        <taxon>Arthropoda</taxon>
        <taxon>Hexapoda</taxon>
        <taxon>Insecta</taxon>
        <taxon>Pterygota</taxon>
        <taxon>Neoptera</taxon>
        <taxon>Endopterygota</taxon>
        <taxon>Hymenoptera</taxon>
        <taxon>Apocrita</taxon>
        <taxon>Aculeata</taxon>
        <taxon>Formicoidea</taxon>
        <taxon>Formicidae</taxon>
        <taxon>Dorylinae</taxon>
        <taxon>Ooceraea</taxon>
    </lineage>
</organism>
<dbReference type="InterPro" id="IPR050098">
    <property type="entry name" value="TFPI/VKTCI-like"/>
</dbReference>
<dbReference type="OMA" id="NECGNFT"/>
<dbReference type="InterPro" id="IPR002223">
    <property type="entry name" value="Kunitz_BPTI"/>
</dbReference>
<feature type="domain" description="BPTI/Kunitz inhibitor" evidence="5">
    <location>
        <begin position="65"/>
        <end position="115"/>
    </location>
</feature>
<dbReference type="GO" id="GO:0090729">
    <property type="term" value="F:toxin activity"/>
    <property type="evidence" value="ECO:0007669"/>
    <property type="project" value="UniProtKB-KW"/>
</dbReference>
<evidence type="ECO:0000256" key="2">
    <source>
        <dbReference type="ARBA" id="ARBA00022690"/>
    </source>
</evidence>
<name>A0A026VRQ1_OOCBI</name>
<dbReference type="InterPro" id="IPR020901">
    <property type="entry name" value="Prtase_inh_Kunz-CS"/>
</dbReference>
<keyword evidence="3" id="KW-0722">Serine protease inhibitor</keyword>
<dbReference type="PROSITE" id="PS50279">
    <property type="entry name" value="BPTI_KUNITZ_2"/>
    <property type="match status" value="3"/>
</dbReference>
<feature type="domain" description="BPTI/Kunitz inhibitor" evidence="5">
    <location>
        <begin position="6"/>
        <end position="56"/>
    </location>
</feature>
<dbReference type="EMBL" id="KK111420">
    <property type="protein sequence ID" value="EZA46407.1"/>
    <property type="molecule type" value="Genomic_DNA"/>
</dbReference>
<evidence type="ECO:0000256" key="3">
    <source>
        <dbReference type="ARBA" id="ARBA00022900"/>
    </source>
</evidence>
<dbReference type="OrthoDB" id="5950222at2759"/>
<dbReference type="InterPro" id="IPR036880">
    <property type="entry name" value="Kunitz_BPTI_sf"/>
</dbReference>
<evidence type="ECO:0000256" key="1">
    <source>
        <dbReference type="ARBA" id="ARBA00022656"/>
    </source>
</evidence>
<accession>A0A026VRQ1</accession>
<keyword evidence="2" id="KW-0646">Protease inhibitor</keyword>
<proteinExistence type="predicted"/>
<reference evidence="6 7" key="1">
    <citation type="journal article" date="2014" name="Curr. Biol.">
        <title>The genome of the clonal raider ant Cerapachys biroi.</title>
        <authorList>
            <person name="Oxley P.R."/>
            <person name="Ji L."/>
            <person name="Fetter-Pruneda I."/>
            <person name="McKenzie S.K."/>
            <person name="Li C."/>
            <person name="Hu H."/>
            <person name="Zhang G."/>
            <person name="Kronauer D.J."/>
        </authorList>
    </citation>
    <scope>NUCLEOTIDE SEQUENCE [LARGE SCALE GENOMIC DNA]</scope>
</reference>
<dbReference type="SMART" id="SM00131">
    <property type="entry name" value="KU"/>
    <property type="match status" value="3"/>
</dbReference>
<dbReference type="SUPFAM" id="SSF57362">
    <property type="entry name" value="BPTI-like"/>
    <property type="match status" value="3"/>
</dbReference>
<protein>
    <submittedName>
        <fullName evidence="6">Papilin</fullName>
    </submittedName>
</protein>
<dbReference type="PANTHER" id="PTHR10083:SF373">
    <property type="entry name" value="SERINE PEPTIDASE INHIBITOR, KUNITZ TYPE, 2"/>
    <property type="match status" value="1"/>
</dbReference>
<keyword evidence="7" id="KW-1185">Reference proteome</keyword>
<dbReference type="PRINTS" id="PR00759">
    <property type="entry name" value="BASICPTASE"/>
</dbReference>
<dbReference type="GO" id="GO:0004867">
    <property type="term" value="F:serine-type endopeptidase inhibitor activity"/>
    <property type="evidence" value="ECO:0007669"/>
    <property type="project" value="UniProtKB-KW"/>
</dbReference>
<dbReference type="AlphaFoldDB" id="A0A026VRQ1"/>
<dbReference type="FunFam" id="4.10.410.10:FF:000020">
    <property type="entry name" value="Collagen, type VI, alpha 3"/>
    <property type="match status" value="3"/>
</dbReference>
<evidence type="ECO:0000313" key="7">
    <source>
        <dbReference type="Proteomes" id="UP000053097"/>
    </source>
</evidence>
<keyword evidence="1" id="KW-0800">Toxin</keyword>
<dbReference type="PANTHER" id="PTHR10083">
    <property type="entry name" value="KUNITZ-TYPE PROTEASE INHIBITOR-RELATED"/>
    <property type="match status" value="1"/>
</dbReference>
<evidence type="ECO:0000256" key="4">
    <source>
        <dbReference type="ARBA" id="ARBA00023157"/>
    </source>
</evidence>
<feature type="domain" description="BPTI/Kunitz inhibitor" evidence="5">
    <location>
        <begin position="136"/>
        <end position="186"/>
    </location>
</feature>
<dbReference type="Proteomes" id="UP000053097">
    <property type="component" value="Unassembled WGS sequence"/>
</dbReference>
<dbReference type="Pfam" id="PF00014">
    <property type="entry name" value="Kunitz_BPTI"/>
    <property type="match status" value="3"/>
</dbReference>
<evidence type="ECO:0000259" key="5">
    <source>
        <dbReference type="PROSITE" id="PS50279"/>
    </source>
</evidence>
<dbReference type="CDD" id="cd00109">
    <property type="entry name" value="Kunitz-type"/>
    <property type="match status" value="2"/>
</dbReference>